<dbReference type="InterPro" id="IPR020930">
    <property type="entry name" value="Ribosomal_uL5_bac-type"/>
</dbReference>
<evidence type="ECO:0000256" key="6">
    <source>
        <dbReference type="SAM" id="MobiDB-lite"/>
    </source>
</evidence>
<proteinExistence type="inferred from homology"/>
<feature type="domain" description="Large ribosomal subunit protein bL25 beta" evidence="8">
    <location>
        <begin position="100"/>
        <end position="181"/>
    </location>
</feature>
<comment type="function">
    <text evidence="5">This is one of the proteins that binds to the 5S RNA in the ribosome where it forms part of the central protuberance.</text>
</comment>
<dbReference type="InterPro" id="IPR029751">
    <property type="entry name" value="Ribosomal_L25_dom"/>
</dbReference>
<keyword evidence="1 5" id="KW-0699">rRNA-binding</keyword>
<keyword evidence="4 5" id="KW-0687">Ribonucleoprotein</keyword>
<dbReference type="SUPFAM" id="SSF50715">
    <property type="entry name" value="Ribosomal protein L25-like"/>
    <property type="match status" value="1"/>
</dbReference>
<dbReference type="Pfam" id="PF14693">
    <property type="entry name" value="Ribosomal_TL5_C"/>
    <property type="match status" value="1"/>
</dbReference>
<feature type="domain" description="Large ribosomal subunit protein bL25 L25" evidence="7">
    <location>
        <begin position="5"/>
        <end position="91"/>
    </location>
</feature>
<reference evidence="10" key="1">
    <citation type="submission" date="2017-08" db="EMBL/GenBank/DDBJ databases">
        <authorList>
            <person name="Varghese N."/>
            <person name="Submissions S."/>
        </authorList>
    </citation>
    <scope>NUCLEOTIDE SEQUENCE [LARGE SCALE GENOMIC DNA]</scope>
    <source>
        <strain evidence="10">JC22</strain>
    </source>
</reference>
<dbReference type="OrthoDB" id="9790002at2"/>
<evidence type="ECO:0000256" key="3">
    <source>
        <dbReference type="ARBA" id="ARBA00022980"/>
    </source>
</evidence>
<dbReference type="GO" id="GO:0008097">
    <property type="term" value="F:5S rRNA binding"/>
    <property type="evidence" value="ECO:0007669"/>
    <property type="project" value="InterPro"/>
</dbReference>
<dbReference type="HAMAP" id="MF_01334">
    <property type="entry name" value="Ribosomal_bL25_CTC"/>
    <property type="match status" value="1"/>
</dbReference>
<evidence type="ECO:0000256" key="2">
    <source>
        <dbReference type="ARBA" id="ARBA00022884"/>
    </source>
</evidence>
<evidence type="ECO:0000313" key="10">
    <source>
        <dbReference type="Proteomes" id="UP000219636"/>
    </source>
</evidence>
<dbReference type="NCBIfam" id="NF004133">
    <property type="entry name" value="PRK05618.2-4"/>
    <property type="match status" value="1"/>
</dbReference>
<comment type="similarity">
    <text evidence="5">Belongs to the bacterial ribosomal protein bL25 family. CTC subfamily.</text>
</comment>
<dbReference type="AlphaFoldDB" id="A0A285TRP0"/>
<dbReference type="Gene3D" id="2.170.120.20">
    <property type="entry name" value="Ribosomal protein L25, beta domain"/>
    <property type="match status" value="1"/>
</dbReference>
<dbReference type="InterPro" id="IPR001021">
    <property type="entry name" value="Ribosomal_bL25_long"/>
</dbReference>
<gene>
    <name evidence="5" type="primary">rplY</name>
    <name evidence="5" type="synonym">ctc</name>
    <name evidence="9" type="ORF">SAMN05880501_12028</name>
</gene>
<protein>
    <recommendedName>
        <fullName evidence="5">Large ribosomal subunit protein bL25</fullName>
    </recommendedName>
    <alternativeName>
        <fullName evidence="5">General stress protein CTC</fullName>
    </alternativeName>
</protein>
<evidence type="ECO:0000256" key="4">
    <source>
        <dbReference type="ARBA" id="ARBA00023274"/>
    </source>
</evidence>
<keyword evidence="2 5" id="KW-0694">RNA-binding</keyword>
<evidence type="ECO:0000256" key="1">
    <source>
        <dbReference type="ARBA" id="ARBA00022730"/>
    </source>
</evidence>
<dbReference type="EMBL" id="OBMQ01000020">
    <property type="protein sequence ID" value="SOC26302.1"/>
    <property type="molecule type" value="Genomic_DNA"/>
</dbReference>
<evidence type="ECO:0000256" key="5">
    <source>
        <dbReference type="HAMAP-Rule" id="MF_01334"/>
    </source>
</evidence>
<evidence type="ECO:0000313" key="9">
    <source>
        <dbReference type="EMBL" id="SOC26302.1"/>
    </source>
</evidence>
<organism evidence="9 10">
    <name type="scientific">Ureibacillus xyleni</name>
    <dbReference type="NCBI Taxonomy" id="614648"/>
    <lineage>
        <taxon>Bacteria</taxon>
        <taxon>Bacillati</taxon>
        <taxon>Bacillota</taxon>
        <taxon>Bacilli</taxon>
        <taxon>Bacillales</taxon>
        <taxon>Caryophanaceae</taxon>
        <taxon>Ureibacillus</taxon>
    </lineage>
</organism>
<dbReference type="CDD" id="cd00495">
    <property type="entry name" value="Ribosomal_L25_TL5_CTC"/>
    <property type="match status" value="1"/>
</dbReference>
<dbReference type="Pfam" id="PF01386">
    <property type="entry name" value="Ribosomal_L25p"/>
    <property type="match status" value="1"/>
</dbReference>
<dbReference type="InterPro" id="IPR020056">
    <property type="entry name" value="Rbsml_bL25/Gln-tRNA_synth_N"/>
</dbReference>
<dbReference type="InterPro" id="IPR037121">
    <property type="entry name" value="Ribosomal_bL25_C"/>
</dbReference>
<name>A0A285TRP0_9BACL</name>
<dbReference type="PANTHER" id="PTHR33284">
    <property type="entry name" value="RIBOSOMAL PROTEIN L25/GLN-TRNA SYNTHETASE, ANTI-CODON-BINDING DOMAIN-CONTAINING PROTEIN"/>
    <property type="match status" value="1"/>
</dbReference>
<dbReference type="GO" id="GO:0003735">
    <property type="term" value="F:structural constituent of ribosome"/>
    <property type="evidence" value="ECO:0007669"/>
    <property type="project" value="InterPro"/>
</dbReference>
<accession>A0A285TRP0</accession>
<dbReference type="NCBIfam" id="TIGR00731">
    <property type="entry name" value="bL25_bact_ctc"/>
    <property type="match status" value="1"/>
</dbReference>
<dbReference type="PANTHER" id="PTHR33284:SF1">
    <property type="entry name" value="RIBOSOMAL PROTEIN L25_GLN-TRNA SYNTHETASE, ANTI-CODON-BINDING DOMAIN-CONTAINING PROTEIN"/>
    <property type="match status" value="1"/>
</dbReference>
<feature type="region of interest" description="Disordered" evidence="6">
    <location>
        <begin position="185"/>
        <end position="209"/>
    </location>
</feature>
<dbReference type="InterPro" id="IPR020057">
    <property type="entry name" value="Ribosomal_bL25_b-dom"/>
</dbReference>
<sequence>MDIILQAERRQPGPRSSLTQLRNQGKLPAVIYGYNVDAIPVILDYKETAKAVQRYGRSSIFKIDIEGKQVNAVINEVQRCALKGTVKHADFLSINMAEDIEVAVPISIVGEANGVHEGGVLTQPVREITIKVKPTAIPESIEIDVSNLGIGDSLSIADIRNNISYDVISADEDILATVTPPVVINDDTAGQGDDGNQDIKGTETPESQA</sequence>
<dbReference type="Gene3D" id="2.40.240.10">
    <property type="entry name" value="Ribosomal Protein L25, Chain P"/>
    <property type="match status" value="1"/>
</dbReference>
<dbReference type="InterPro" id="IPR011035">
    <property type="entry name" value="Ribosomal_bL25/Gln-tRNA_synth"/>
</dbReference>
<keyword evidence="10" id="KW-1185">Reference proteome</keyword>
<dbReference type="Proteomes" id="UP000219636">
    <property type="component" value="Unassembled WGS sequence"/>
</dbReference>
<evidence type="ECO:0000259" key="7">
    <source>
        <dbReference type="Pfam" id="PF01386"/>
    </source>
</evidence>
<dbReference type="RefSeq" id="WP_097075279.1">
    <property type="nucleotide sequence ID" value="NZ_OBMQ01000020.1"/>
</dbReference>
<comment type="subunit">
    <text evidence="5">Part of the 50S ribosomal subunit; part of the 5S rRNA/L5/L18/L25 subcomplex. Contacts the 5S rRNA. Binds to the 5S rRNA independently of L5 and L18.</text>
</comment>
<dbReference type="GO" id="GO:0022625">
    <property type="term" value="C:cytosolic large ribosomal subunit"/>
    <property type="evidence" value="ECO:0007669"/>
    <property type="project" value="TreeGrafter"/>
</dbReference>
<keyword evidence="3 5" id="KW-0689">Ribosomal protein</keyword>
<dbReference type="GO" id="GO:0006412">
    <property type="term" value="P:translation"/>
    <property type="evidence" value="ECO:0007669"/>
    <property type="project" value="UniProtKB-UniRule"/>
</dbReference>
<evidence type="ECO:0000259" key="8">
    <source>
        <dbReference type="Pfam" id="PF14693"/>
    </source>
</evidence>